<evidence type="ECO:0000256" key="1">
    <source>
        <dbReference type="SAM" id="MobiDB-lite"/>
    </source>
</evidence>
<comment type="caution">
    <text evidence="2">The sequence shown here is derived from an EMBL/GenBank/DDBJ whole genome shotgun (WGS) entry which is preliminary data.</text>
</comment>
<evidence type="ECO:0000313" key="3">
    <source>
        <dbReference type="Proteomes" id="UP000775213"/>
    </source>
</evidence>
<organism evidence="2 3">
    <name type="scientific">Dendrobium chrysotoxum</name>
    <name type="common">Orchid</name>
    <dbReference type="NCBI Taxonomy" id="161865"/>
    <lineage>
        <taxon>Eukaryota</taxon>
        <taxon>Viridiplantae</taxon>
        <taxon>Streptophyta</taxon>
        <taxon>Embryophyta</taxon>
        <taxon>Tracheophyta</taxon>
        <taxon>Spermatophyta</taxon>
        <taxon>Magnoliopsida</taxon>
        <taxon>Liliopsida</taxon>
        <taxon>Asparagales</taxon>
        <taxon>Orchidaceae</taxon>
        <taxon>Epidendroideae</taxon>
        <taxon>Malaxideae</taxon>
        <taxon>Dendrobiinae</taxon>
        <taxon>Dendrobium</taxon>
    </lineage>
</organism>
<dbReference type="EMBL" id="JAGFBR010000007">
    <property type="protein sequence ID" value="KAH0464534.1"/>
    <property type="molecule type" value="Genomic_DNA"/>
</dbReference>
<feature type="compositionally biased region" description="Low complexity" evidence="1">
    <location>
        <begin position="65"/>
        <end position="74"/>
    </location>
</feature>
<feature type="compositionally biased region" description="Acidic residues" evidence="1">
    <location>
        <begin position="41"/>
        <end position="50"/>
    </location>
</feature>
<gene>
    <name evidence="2" type="ORF">IEQ34_007320</name>
</gene>
<dbReference type="Proteomes" id="UP000775213">
    <property type="component" value="Unassembled WGS sequence"/>
</dbReference>
<sequence>MKGVEREGGARRGADEGVEEEGVRAWDRGEEAAGVEREAGGDDEGEEFGEEGTVRLESRDDDAGVDLGEGADAVAGEEEGGVERGMRRRGREVWFHVRAMECTLGELGT</sequence>
<proteinExistence type="predicted"/>
<protein>
    <submittedName>
        <fullName evidence="2">Uncharacterized protein</fullName>
    </submittedName>
</protein>
<feature type="compositionally biased region" description="Basic and acidic residues" evidence="1">
    <location>
        <begin position="52"/>
        <end position="62"/>
    </location>
</feature>
<dbReference type="AlphaFoldDB" id="A0AAV7GSV7"/>
<reference evidence="2 3" key="1">
    <citation type="journal article" date="2021" name="Hortic Res">
        <title>Chromosome-scale assembly of the Dendrobium chrysotoxum genome enhances the understanding of orchid evolution.</title>
        <authorList>
            <person name="Zhang Y."/>
            <person name="Zhang G.Q."/>
            <person name="Zhang D."/>
            <person name="Liu X.D."/>
            <person name="Xu X.Y."/>
            <person name="Sun W.H."/>
            <person name="Yu X."/>
            <person name="Zhu X."/>
            <person name="Wang Z.W."/>
            <person name="Zhao X."/>
            <person name="Zhong W.Y."/>
            <person name="Chen H."/>
            <person name="Yin W.L."/>
            <person name="Huang T."/>
            <person name="Niu S.C."/>
            <person name="Liu Z.J."/>
        </authorList>
    </citation>
    <scope>NUCLEOTIDE SEQUENCE [LARGE SCALE GENOMIC DNA]</scope>
    <source>
        <strain evidence="2">Lindl</strain>
    </source>
</reference>
<accession>A0AAV7GSV7</accession>
<keyword evidence="3" id="KW-1185">Reference proteome</keyword>
<evidence type="ECO:0000313" key="2">
    <source>
        <dbReference type="EMBL" id="KAH0464534.1"/>
    </source>
</evidence>
<name>A0AAV7GSV7_DENCH</name>
<feature type="region of interest" description="Disordered" evidence="1">
    <location>
        <begin position="1"/>
        <end position="87"/>
    </location>
</feature>
<feature type="compositionally biased region" description="Basic and acidic residues" evidence="1">
    <location>
        <begin position="1"/>
        <end position="40"/>
    </location>
</feature>